<dbReference type="EMBL" id="BPLR01005931">
    <property type="protein sequence ID" value="GIY06148.1"/>
    <property type="molecule type" value="Genomic_DNA"/>
</dbReference>
<reference evidence="2 3" key="1">
    <citation type="submission" date="2021-06" db="EMBL/GenBank/DDBJ databases">
        <title>Caerostris extrusa draft genome.</title>
        <authorList>
            <person name="Kono N."/>
            <person name="Arakawa K."/>
        </authorList>
    </citation>
    <scope>NUCLEOTIDE SEQUENCE [LARGE SCALE GENOMIC DNA]</scope>
</reference>
<organism evidence="2 3">
    <name type="scientific">Caerostris extrusa</name>
    <name type="common">Bark spider</name>
    <name type="synonym">Caerostris bankana</name>
    <dbReference type="NCBI Taxonomy" id="172846"/>
    <lineage>
        <taxon>Eukaryota</taxon>
        <taxon>Metazoa</taxon>
        <taxon>Ecdysozoa</taxon>
        <taxon>Arthropoda</taxon>
        <taxon>Chelicerata</taxon>
        <taxon>Arachnida</taxon>
        <taxon>Araneae</taxon>
        <taxon>Araneomorphae</taxon>
        <taxon>Entelegynae</taxon>
        <taxon>Araneoidea</taxon>
        <taxon>Araneidae</taxon>
        <taxon>Caerostris</taxon>
    </lineage>
</organism>
<sequence>MDMAATEGEQIQFSGHTLDKAIKAKVHLENYYSNLIAQHIERKSRHEKLEETMKEEGLTEEQKQEKEKPTCIKRDRIFKTKTFKIRC</sequence>
<accession>A0AAV4Q8Z5</accession>
<keyword evidence="3" id="KW-1185">Reference proteome</keyword>
<comment type="caution">
    <text evidence="2">The sequence shown here is derived from an EMBL/GenBank/DDBJ whole genome shotgun (WGS) entry which is preliminary data.</text>
</comment>
<feature type="compositionally biased region" description="Basic and acidic residues" evidence="1">
    <location>
        <begin position="47"/>
        <end position="68"/>
    </location>
</feature>
<proteinExistence type="predicted"/>
<dbReference type="Proteomes" id="UP001054945">
    <property type="component" value="Unassembled WGS sequence"/>
</dbReference>
<evidence type="ECO:0000313" key="3">
    <source>
        <dbReference type="Proteomes" id="UP001054945"/>
    </source>
</evidence>
<name>A0AAV4Q8Z5_CAEEX</name>
<evidence type="ECO:0000313" key="2">
    <source>
        <dbReference type="EMBL" id="GIY06148.1"/>
    </source>
</evidence>
<feature type="region of interest" description="Disordered" evidence="1">
    <location>
        <begin position="46"/>
        <end position="68"/>
    </location>
</feature>
<protein>
    <submittedName>
        <fullName evidence="2">Uncharacterized protein</fullName>
    </submittedName>
</protein>
<evidence type="ECO:0000256" key="1">
    <source>
        <dbReference type="SAM" id="MobiDB-lite"/>
    </source>
</evidence>
<gene>
    <name evidence="2" type="primary">X975_26050</name>
    <name evidence="2" type="ORF">CEXT_59681</name>
</gene>
<dbReference type="AlphaFoldDB" id="A0AAV4Q8Z5"/>